<dbReference type="Proteomes" id="UP001237823">
    <property type="component" value="Unassembled WGS sequence"/>
</dbReference>
<organism evidence="2 3">
    <name type="scientific">Curtobacterium citri</name>
    <dbReference type="NCBI Taxonomy" id="3055139"/>
    <lineage>
        <taxon>Bacteria</taxon>
        <taxon>Bacillati</taxon>
        <taxon>Actinomycetota</taxon>
        <taxon>Actinomycetes</taxon>
        <taxon>Micrococcales</taxon>
        <taxon>Microbacteriaceae</taxon>
        <taxon>Curtobacterium</taxon>
    </lineage>
</organism>
<proteinExistence type="predicted"/>
<comment type="caution">
    <text evidence="2">The sequence shown here is derived from an EMBL/GenBank/DDBJ whole genome shotgun (WGS) entry which is preliminary data.</text>
</comment>
<feature type="domain" description="Methyltransferase type 11" evidence="1">
    <location>
        <begin position="96"/>
        <end position="173"/>
    </location>
</feature>
<keyword evidence="2" id="KW-0489">Methyltransferase</keyword>
<gene>
    <name evidence="2" type="ORF">QUG92_10970</name>
</gene>
<evidence type="ECO:0000259" key="1">
    <source>
        <dbReference type="Pfam" id="PF08241"/>
    </source>
</evidence>
<keyword evidence="3" id="KW-1185">Reference proteome</keyword>
<dbReference type="InterPro" id="IPR029063">
    <property type="entry name" value="SAM-dependent_MTases_sf"/>
</dbReference>
<dbReference type="Pfam" id="PF08241">
    <property type="entry name" value="Methyltransf_11"/>
    <property type="match status" value="1"/>
</dbReference>
<keyword evidence="2" id="KW-0808">Transferase</keyword>
<protein>
    <submittedName>
        <fullName evidence="2">Class I SAM-dependent methyltransferase</fullName>
    </submittedName>
</protein>
<dbReference type="RefSeq" id="WP_289459062.1">
    <property type="nucleotide sequence ID" value="NZ_JAUCML010000006.1"/>
</dbReference>
<evidence type="ECO:0000313" key="2">
    <source>
        <dbReference type="EMBL" id="MDM7885624.1"/>
    </source>
</evidence>
<sequence>MRRCSAIQHEYAEWPGVEGWRDLYGRRPDHRWRWARARLLADVMTDERSVTSETDGSAGDANYGVIGAGYAQYRRPEPAFIAAIRAALGDARTLVNVGAGAGSYEPADLDVTAVEPSATMRAQRPAGFSPAVDATAEDLPFGDDTFDAALASFTVHQWRDLTAGVHEIRRVTRGPVVILTCDPAALTRSWINDYAPEVIATEASRYPAIDALRVGLGGTVSVESVPIPLGCVDGFSEAYYGRPEALLDPGARRANSAWSFVGPDVEARFERTLQADLDSGAWDARQGQLRSQPAFDGSLRLVVGRP</sequence>
<reference evidence="2 3" key="1">
    <citation type="submission" date="2023-06" db="EMBL/GenBank/DDBJ databases">
        <authorList>
            <person name="Feng G."/>
            <person name="Li J."/>
            <person name="Zhu H."/>
        </authorList>
    </citation>
    <scope>NUCLEOTIDE SEQUENCE [LARGE SCALE GENOMIC DNA]</scope>
    <source>
        <strain evidence="2 3">RHCKG23</strain>
    </source>
</reference>
<dbReference type="SUPFAM" id="SSF53335">
    <property type="entry name" value="S-adenosyl-L-methionine-dependent methyltransferases"/>
    <property type="match status" value="1"/>
</dbReference>
<dbReference type="EMBL" id="JAUCML010000006">
    <property type="protein sequence ID" value="MDM7885624.1"/>
    <property type="molecule type" value="Genomic_DNA"/>
</dbReference>
<accession>A0ABT7T7R5</accession>
<dbReference type="Gene3D" id="3.40.50.150">
    <property type="entry name" value="Vaccinia Virus protein VP39"/>
    <property type="match status" value="1"/>
</dbReference>
<dbReference type="GO" id="GO:0032259">
    <property type="term" value="P:methylation"/>
    <property type="evidence" value="ECO:0007669"/>
    <property type="project" value="UniProtKB-KW"/>
</dbReference>
<dbReference type="InterPro" id="IPR013216">
    <property type="entry name" value="Methyltransf_11"/>
</dbReference>
<name>A0ABT7T7R5_9MICO</name>
<dbReference type="GO" id="GO:0008168">
    <property type="term" value="F:methyltransferase activity"/>
    <property type="evidence" value="ECO:0007669"/>
    <property type="project" value="UniProtKB-KW"/>
</dbReference>
<evidence type="ECO:0000313" key="3">
    <source>
        <dbReference type="Proteomes" id="UP001237823"/>
    </source>
</evidence>